<dbReference type="Gene3D" id="3.40.50.720">
    <property type="entry name" value="NAD(P)-binding Rossmann-like Domain"/>
    <property type="match status" value="1"/>
</dbReference>
<organism evidence="2 3">
    <name type="scientific">Pseudomonas nicosulfuronedens</name>
    <dbReference type="NCBI Taxonomy" id="2571105"/>
    <lineage>
        <taxon>Bacteria</taxon>
        <taxon>Pseudomonadati</taxon>
        <taxon>Pseudomonadota</taxon>
        <taxon>Gammaproteobacteria</taxon>
        <taxon>Pseudomonadales</taxon>
        <taxon>Pseudomonadaceae</taxon>
        <taxon>Pseudomonas</taxon>
    </lineage>
</organism>
<dbReference type="OrthoDB" id="9806974at2"/>
<evidence type="ECO:0000313" key="3">
    <source>
        <dbReference type="Proteomes" id="UP000306635"/>
    </source>
</evidence>
<dbReference type="PANTHER" id="PTHR42760">
    <property type="entry name" value="SHORT-CHAIN DEHYDROGENASES/REDUCTASES FAMILY MEMBER"/>
    <property type="match status" value="1"/>
</dbReference>
<evidence type="ECO:0000256" key="1">
    <source>
        <dbReference type="ARBA" id="ARBA00006484"/>
    </source>
</evidence>
<dbReference type="Proteomes" id="UP000306635">
    <property type="component" value="Unassembled WGS sequence"/>
</dbReference>
<dbReference type="PRINTS" id="PR00081">
    <property type="entry name" value="GDHRDH"/>
</dbReference>
<protein>
    <submittedName>
        <fullName evidence="2">SDR family oxidoreductase</fullName>
    </submittedName>
</protein>
<proteinExistence type="inferred from homology"/>
<dbReference type="RefSeq" id="WP_138526118.1">
    <property type="nucleotide sequence ID" value="NZ_SWDV01000041.1"/>
</dbReference>
<dbReference type="CDD" id="cd05233">
    <property type="entry name" value="SDR_c"/>
    <property type="match status" value="1"/>
</dbReference>
<dbReference type="PANTHER" id="PTHR42760:SF122">
    <property type="entry name" value="NAD(P)-BINDING PROTEIN"/>
    <property type="match status" value="1"/>
</dbReference>
<dbReference type="GO" id="GO:0048038">
    <property type="term" value="F:quinone binding"/>
    <property type="evidence" value="ECO:0007669"/>
    <property type="project" value="TreeGrafter"/>
</dbReference>
<dbReference type="GeneID" id="300409000"/>
<dbReference type="FunFam" id="3.40.50.720:FF:000084">
    <property type="entry name" value="Short-chain dehydrogenase reductase"/>
    <property type="match status" value="1"/>
</dbReference>
<dbReference type="GO" id="GO:0016616">
    <property type="term" value="F:oxidoreductase activity, acting on the CH-OH group of donors, NAD or NADP as acceptor"/>
    <property type="evidence" value="ECO:0007669"/>
    <property type="project" value="TreeGrafter"/>
</dbReference>
<name>A0A5R9QQC2_9PSED</name>
<accession>A0A5R9QQC2</accession>
<keyword evidence="3" id="KW-1185">Reference proteome</keyword>
<dbReference type="PRINTS" id="PR00080">
    <property type="entry name" value="SDRFAMILY"/>
</dbReference>
<dbReference type="InterPro" id="IPR002347">
    <property type="entry name" value="SDR_fam"/>
</dbReference>
<dbReference type="EMBL" id="SWDV01000041">
    <property type="protein sequence ID" value="TLX71317.1"/>
    <property type="molecule type" value="Genomic_DNA"/>
</dbReference>
<reference evidence="2 3" key="1">
    <citation type="submission" date="2019-04" db="EMBL/GenBank/DDBJ databases">
        <authorList>
            <person name="Li M."/>
        </authorList>
    </citation>
    <scope>NUCLEOTIDE SEQUENCE [LARGE SCALE GENOMIC DNA]</scope>
    <source>
        <strain evidence="2 3">LAM1902</strain>
    </source>
</reference>
<dbReference type="Pfam" id="PF13561">
    <property type="entry name" value="adh_short_C2"/>
    <property type="match status" value="1"/>
</dbReference>
<comment type="similarity">
    <text evidence="1">Belongs to the short-chain dehydrogenases/reductases (SDR) family.</text>
</comment>
<comment type="caution">
    <text evidence="2">The sequence shown here is derived from an EMBL/GenBank/DDBJ whole genome shotgun (WGS) entry which is preliminary data.</text>
</comment>
<gene>
    <name evidence="2" type="ORF">FAS41_25395</name>
</gene>
<sequence length="272" mass="29091">MPKPTVYYQRLAGKVAIVTGAGSQGEGVGTGKAIAYQFAREGARVCLVDQHPERAEETLRMILADGGEAFVAAGDVTRDEDCARFVEDSVRRYGALHILVNNVGVASRALPYEEYPPEQWNRILDINLGSVFRMCRHALPHLTANPRSAVVNISSTAGLQGMGSGPYGPSKAAMVQFTRDLATHYGGKGLRANTVAPGHIFTPLVDGLLSEELRTRRRRIAPLPIEGDAWDVASAALFLASDEARFITASCLAVDGGVTEVAPLTAFDLVQG</sequence>
<dbReference type="AlphaFoldDB" id="A0A5R9QQC2"/>
<dbReference type="SUPFAM" id="SSF51735">
    <property type="entry name" value="NAD(P)-binding Rossmann-fold domains"/>
    <property type="match status" value="1"/>
</dbReference>
<dbReference type="InterPro" id="IPR036291">
    <property type="entry name" value="NAD(P)-bd_dom_sf"/>
</dbReference>
<evidence type="ECO:0000313" key="2">
    <source>
        <dbReference type="EMBL" id="TLX71317.1"/>
    </source>
</evidence>
<dbReference type="GO" id="GO:0006633">
    <property type="term" value="P:fatty acid biosynthetic process"/>
    <property type="evidence" value="ECO:0007669"/>
    <property type="project" value="TreeGrafter"/>
</dbReference>